<feature type="region of interest" description="Disordered" evidence="7">
    <location>
        <begin position="2128"/>
        <end position="2207"/>
    </location>
</feature>
<dbReference type="InterPro" id="IPR041679">
    <property type="entry name" value="DNA2/NAM7-like_C"/>
</dbReference>
<feature type="domain" description="DNA2/NAM7 helicase helicase" evidence="9">
    <location>
        <begin position="1470"/>
        <end position="1742"/>
    </location>
</feature>
<keyword evidence="6" id="KW-0175">Coiled coil</keyword>
<evidence type="ECO:0000256" key="4">
    <source>
        <dbReference type="ARBA" id="ARBA00022806"/>
    </source>
</evidence>
<feature type="compositionally biased region" description="Polar residues" evidence="7">
    <location>
        <begin position="1069"/>
        <end position="1083"/>
    </location>
</feature>
<gene>
    <name evidence="12" type="ORF">CROQUDRAFT_137137</name>
</gene>
<keyword evidence="4" id="KW-0347">Helicase</keyword>
<dbReference type="InterPro" id="IPR056474">
    <property type="entry name" value="SEN1_barrel"/>
</dbReference>
<dbReference type="SUPFAM" id="SSF48371">
    <property type="entry name" value="ARM repeat"/>
    <property type="match status" value="1"/>
</dbReference>
<evidence type="ECO:0000256" key="6">
    <source>
        <dbReference type="SAM" id="Coils"/>
    </source>
</evidence>
<keyword evidence="2" id="KW-0547">Nucleotide-binding</keyword>
<dbReference type="InterPro" id="IPR016024">
    <property type="entry name" value="ARM-type_fold"/>
</dbReference>
<dbReference type="GO" id="GO:0005694">
    <property type="term" value="C:chromosome"/>
    <property type="evidence" value="ECO:0007669"/>
    <property type="project" value="UniProtKB-ARBA"/>
</dbReference>
<dbReference type="CDD" id="cd18808">
    <property type="entry name" value="SF1_C_Upf1"/>
    <property type="match status" value="1"/>
</dbReference>
<sequence length="2207" mass="243954">MDPIQLCTPKHFSRFLEALERVRRTPGDDSLWTTATNEGLQWIVDHLLLDEIPLGPETGHGHLYCAKGFRIGAVSNGHVQQHVTTITAQTMTDIRSFLLRLISYKPKGLVSTWRNAFEDCLQMCPDCALGLEAAIAVLADRWLPLKFSDQVVASFITGIRKALTNLCIKKMIFRQESAAAVDLASDSVSHSVSLEKLRPGVLALILSRPGVLLHQEVWPKISRAMAHHSVTQLLPNRCLDFFLPGLILLAMSSDDSCANSARASLHQLSGSKTQTKAVDPNITPAIQEALREAIGMIDRDVINSQPVGFPLLASSLAQHPTRQNSWRSLLSILKAIPHSAGSTPSLFFEFKKLITSHLGDHGNHITTVLECFGVLLRLLNKSFWEDSKGPDSTALENLHNPLPHQAFSQILINNSFTDSLSHPGSADACAFWLIPLICSAVSAEESLATIFTQLHQMLLCELQDEKFELQVRIHAIEIALIPWATIVFPTSATTDFQSLKPSSATALSPLPSPLHHSFDSPKLFQRVSCIIRKRGLLALSLQSFFDVAYRDRYCSTEWDAARTKAHCLIEHITLADANTLATAVQKMGRARSQLEDRTTSSAIDDIMAMPVEITTSLWTLLYQTSNANLPPRVLVRLYSLLIRAVSRCAHVDHLASKSWLPNGRTELLPIKPAWEALNTACESIRAPLVDKLLDLSESTTGSEVTALVMDDKGVMQALIVLILSPHDGLHLSALSLVRQWSDCTSRLDCLRFLLSKGMATVFEGLLISLITTDLHTKLLPDAMSLARRFVRCMTDVLEILCSRSEGLFSDMEFMQNIDRKKVVQLWNMMCSAVSNIFQRTPHWSQFWATAEMTDWMRDALIFSEQLVHQFHAFEDACTVSDSTPVQPAISKSKSDDPVRQQMVDSFMRPTEAILSWLRLTEPDLLDRSTNVLVTMLEKLAKFRRPLKPTIVEKLEKYLDRNRQHQLTAKQKSVGVVLTEQQCGNIKKALASHPDLAERFGYASDDDDIAAATILDELIIQEHEQVASQKAAWSHMLDGNKKGASTKSTASTSTSAPRTERAPDFKSRGSAGSSSIKLDLSSHTTKPKPGKSHGKSVAGSSSGLLDSVRKGLKASRPPFARTVGKQAAGPSTERILPSSRSSLPPAIIPSIAKSFHPNLGWVKPQAGIQQRTSAEGRDLSASDDSDISEEDKASDTGLAALAKAQKPKIAKPRKVVEQRRIKMFNDPTLEKYQKLVQVKQQKQAQMKLEKLRMSPDFTTLHRHILQWDYSHSGECPPNSPAHFNHLPPSFENFSHYLRSLEPLLMCECWQQICQAKEAVAAGEKTPIPCEVTGRTSVDDFVEIYTTIKHGMLPDRIFFTEADLVLFRAIGKPASHCVMAKVINLSRKPESFELNLRMHFGAVNPEVSGFLVPKTKWEVLHLCSLSTTHREWAALRSLPYLTLADDILEARVTTPAHITEEQLSKVMQCQKVNEPQGRAIISSLATPGFSLIQGPPGTGKTSTIVGLIGAFIASRPKVSTNSDDTQSITRKILLCAPSNAAVDEVAKRLKDGVRGAEGELIIPKLVRIGADSKVNIAVKDIFIDELVEAQSHKLESNKAGESVSGVASRVQELRQQIIELREVRNCKQLEAEQVSTASPLFAALHQEAAKARRKIHELSQQLDEARDQQAASKRYLDAATRRLRMQILQDADVVCSTLSGSGHDYMSQLPFGFETVVIDEACQCVEPASLIPLRYNATQCILVGGDYVLYHYVFPTLSLKYICDARSTSITAHGALSNCFKSRIRSKLICPYAAVCSGSRPPVEYRMHPFISAFPSDAFYESRLMDGPNMASKTAQPWHSEDSLFPPYAFYHPINAREERGRHHSFINRVEAGLAVAIYSRLTKTYPEIDFAYRVGIITAYAGQVGELRRQFRQAFHPDVVATIDINTVDGFQGQEKDIIILSCVRGGMDDDRQGSGIGFLKDTRRMNVALTRAKSSLFVLGNQVALVRDKNWKALIDDARARGHFTEVSIDTFNSAPSVRSTAKSRPSAKPTLKKVAVLLNEDDGQGLMTPQQLSQQSKARGQAAGIESTLKRKTSTDPNSAIAEITKKTRTSDADDVEKHLDAAPLSAVEGNDPTSNSRMSFQEANISSRHLDNKTRPDTPATHPPTVGPSSHRPVAPVRSRAPTQPTKKGPRPSRISTPQEGATADTRNVKQRLQDEMKVIRKPAP</sequence>
<comment type="similarity">
    <text evidence="1">Belongs to the DNA2/NAM7 helicase family.</text>
</comment>
<accession>A0A9P6N8N3</accession>
<organism evidence="12 13">
    <name type="scientific">Cronartium quercuum f. sp. fusiforme G11</name>
    <dbReference type="NCBI Taxonomy" id="708437"/>
    <lineage>
        <taxon>Eukaryota</taxon>
        <taxon>Fungi</taxon>
        <taxon>Dikarya</taxon>
        <taxon>Basidiomycota</taxon>
        <taxon>Pucciniomycotina</taxon>
        <taxon>Pucciniomycetes</taxon>
        <taxon>Pucciniales</taxon>
        <taxon>Coleosporiaceae</taxon>
        <taxon>Cronartium</taxon>
    </lineage>
</organism>
<reference evidence="12" key="1">
    <citation type="submission" date="2013-11" db="EMBL/GenBank/DDBJ databases">
        <title>Genome sequence of the fusiform rust pathogen reveals effectors for host alternation and coevolution with pine.</title>
        <authorList>
            <consortium name="DOE Joint Genome Institute"/>
            <person name="Smith K."/>
            <person name="Pendleton A."/>
            <person name="Kubisiak T."/>
            <person name="Anderson C."/>
            <person name="Salamov A."/>
            <person name="Aerts A."/>
            <person name="Riley R."/>
            <person name="Clum A."/>
            <person name="Lindquist E."/>
            <person name="Ence D."/>
            <person name="Campbell M."/>
            <person name="Kronenberg Z."/>
            <person name="Feau N."/>
            <person name="Dhillon B."/>
            <person name="Hamelin R."/>
            <person name="Burleigh J."/>
            <person name="Smith J."/>
            <person name="Yandell M."/>
            <person name="Nelson C."/>
            <person name="Grigoriev I."/>
            <person name="Davis J."/>
        </authorList>
    </citation>
    <scope>NUCLEOTIDE SEQUENCE</scope>
    <source>
        <strain evidence="12">G11</strain>
    </source>
</reference>
<dbReference type="Pfam" id="PF23576">
    <property type="entry name" value="SEN1_barrel"/>
    <property type="match status" value="1"/>
</dbReference>
<feature type="region of interest" description="Disordered" evidence="7">
    <location>
        <begin position="2044"/>
        <end position="2097"/>
    </location>
</feature>
<dbReference type="EMBL" id="MU167582">
    <property type="protein sequence ID" value="KAG0139473.1"/>
    <property type="molecule type" value="Genomic_DNA"/>
</dbReference>
<feature type="compositionally biased region" description="Polar residues" evidence="7">
    <location>
        <begin position="2048"/>
        <end position="2059"/>
    </location>
</feature>
<evidence type="ECO:0000259" key="9">
    <source>
        <dbReference type="Pfam" id="PF13086"/>
    </source>
</evidence>
<dbReference type="OrthoDB" id="6513042at2759"/>
<dbReference type="PANTHER" id="PTHR10887:SF495">
    <property type="entry name" value="HELICASE SENATAXIN ISOFORM X1-RELATED"/>
    <property type="match status" value="1"/>
</dbReference>
<evidence type="ECO:0000256" key="2">
    <source>
        <dbReference type="ARBA" id="ARBA00022741"/>
    </source>
</evidence>
<feature type="domain" description="DNA2/NAM7 helicase-like C-terminal" evidence="10">
    <location>
        <begin position="1801"/>
        <end position="1982"/>
    </location>
</feature>
<protein>
    <submittedName>
        <fullName evidence="12">Uncharacterized protein</fullName>
    </submittedName>
</protein>
<dbReference type="GO" id="GO:0016604">
    <property type="term" value="C:nuclear body"/>
    <property type="evidence" value="ECO:0007669"/>
    <property type="project" value="TreeGrafter"/>
</dbReference>
<feature type="region of interest" description="Disordered" evidence="7">
    <location>
        <begin position="1038"/>
        <end position="1141"/>
    </location>
</feature>
<feature type="compositionally biased region" description="Basic and acidic residues" evidence="7">
    <location>
        <begin position="2085"/>
        <end position="2097"/>
    </location>
</feature>
<proteinExistence type="inferred from homology"/>
<name>A0A9P6N8N3_9BASI</name>
<evidence type="ECO:0000256" key="5">
    <source>
        <dbReference type="ARBA" id="ARBA00022840"/>
    </source>
</evidence>
<evidence type="ECO:0000313" key="12">
    <source>
        <dbReference type="EMBL" id="KAG0139473.1"/>
    </source>
</evidence>
<dbReference type="GO" id="GO:0001147">
    <property type="term" value="F:transcription termination site sequence-specific DNA binding"/>
    <property type="evidence" value="ECO:0007669"/>
    <property type="project" value="TreeGrafter"/>
</dbReference>
<feature type="domain" description="Helicase SEN1 beta-barrel" evidence="11">
    <location>
        <begin position="1322"/>
        <end position="1418"/>
    </location>
</feature>
<evidence type="ECO:0000256" key="3">
    <source>
        <dbReference type="ARBA" id="ARBA00022801"/>
    </source>
</evidence>
<feature type="domain" description="Helicase Sen1 N-terminal" evidence="8">
    <location>
        <begin position="113"/>
        <end position="928"/>
    </location>
</feature>
<dbReference type="SUPFAM" id="SSF52540">
    <property type="entry name" value="P-loop containing nucleoside triphosphate hydrolases"/>
    <property type="match status" value="1"/>
</dbReference>
<dbReference type="GO" id="GO:0006369">
    <property type="term" value="P:termination of RNA polymerase II transcription"/>
    <property type="evidence" value="ECO:0007669"/>
    <property type="project" value="TreeGrafter"/>
</dbReference>
<dbReference type="Pfam" id="PF13086">
    <property type="entry name" value="AAA_11"/>
    <property type="match status" value="1"/>
</dbReference>
<keyword evidence="3" id="KW-0378">Hydrolase</keyword>
<dbReference type="InterPro" id="IPR041677">
    <property type="entry name" value="DNA2/NAM7_AAA_11"/>
</dbReference>
<dbReference type="PANTHER" id="PTHR10887">
    <property type="entry name" value="DNA2/NAM7 HELICASE FAMILY"/>
    <property type="match status" value="1"/>
</dbReference>
<evidence type="ECO:0000256" key="7">
    <source>
        <dbReference type="SAM" id="MobiDB-lite"/>
    </source>
</evidence>
<feature type="region of interest" description="Disordered" evidence="7">
    <location>
        <begin position="1165"/>
        <end position="1192"/>
    </location>
</feature>
<keyword evidence="13" id="KW-1185">Reference proteome</keyword>
<dbReference type="GO" id="GO:0005524">
    <property type="term" value="F:ATP binding"/>
    <property type="evidence" value="ECO:0007669"/>
    <property type="project" value="UniProtKB-KW"/>
</dbReference>
<dbReference type="Gene3D" id="3.40.50.300">
    <property type="entry name" value="P-loop containing nucleotide triphosphate hydrolases"/>
    <property type="match status" value="2"/>
</dbReference>
<dbReference type="GO" id="GO:0004386">
    <property type="term" value="F:helicase activity"/>
    <property type="evidence" value="ECO:0007669"/>
    <property type="project" value="UniProtKB-KW"/>
</dbReference>
<evidence type="ECO:0000259" key="8">
    <source>
        <dbReference type="Pfam" id="PF12726"/>
    </source>
</evidence>
<dbReference type="GO" id="GO:0016787">
    <property type="term" value="F:hydrolase activity"/>
    <property type="evidence" value="ECO:0007669"/>
    <property type="project" value="UniProtKB-KW"/>
</dbReference>
<dbReference type="InterPro" id="IPR024481">
    <property type="entry name" value="Helicase_Sen1_N"/>
</dbReference>
<dbReference type="FunFam" id="3.40.50.300:FF:000326">
    <property type="entry name" value="P-loop containing nucleoside triphosphate hydrolase"/>
    <property type="match status" value="1"/>
</dbReference>
<dbReference type="InterPro" id="IPR045055">
    <property type="entry name" value="DNA2/NAM7-like"/>
</dbReference>
<dbReference type="CDD" id="cd18042">
    <property type="entry name" value="DEXXQc_SETX"/>
    <property type="match status" value="1"/>
</dbReference>
<dbReference type="Pfam" id="PF12726">
    <property type="entry name" value="SEN1_N"/>
    <property type="match status" value="1"/>
</dbReference>
<feature type="coiled-coil region" evidence="6">
    <location>
        <begin position="1608"/>
        <end position="1666"/>
    </location>
</feature>
<comment type="caution">
    <text evidence="12">The sequence shown here is derived from an EMBL/GenBank/DDBJ whole genome shotgun (WGS) entry which is preliminary data.</text>
</comment>
<dbReference type="Pfam" id="PF13087">
    <property type="entry name" value="AAA_12"/>
    <property type="match status" value="1"/>
</dbReference>
<dbReference type="Proteomes" id="UP000886653">
    <property type="component" value="Unassembled WGS sequence"/>
</dbReference>
<feature type="compositionally biased region" description="Basic and acidic residues" evidence="7">
    <location>
        <begin position="1057"/>
        <end position="1066"/>
    </location>
</feature>
<keyword evidence="5" id="KW-0067">ATP-binding</keyword>
<evidence type="ECO:0000256" key="1">
    <source>
        <dbReference type="ARBA" id="ARBA00007913"/>
    </source>
</evidence>
<evidence type="ECO:0000259" key="10">
    <source>
        <dbReference type="Pfam" id="PF13087"/>
    </source>
</evidence>
<evidence type="ECO:0000313" key="13">
    <source>
        <dbReference type="Proteomes" id="UP000886653"/>
    </source>
</evidence>
<dbReference type="InterPro" id="IPR047187">
    <property type="entry name" value="SF1_C_Upf1"/>
</dbReference>
<evidence type="ECO:0000259" key="11">
    <source>
        <dbReference type="Pfam" id="PF23576"/>
    </source>
</evidence>
<feature type="compositionally biased region" description="Low complexity" evidence="7">
    <location>
        <begin position="1041"/>
        <end position="1055"/>
    </location>
</feature>
<feature type="compositionally biased region" description="Basic residues" evidence="7">
    <location>
        <begin position="1084"/>
        <end position="1093"/>
    </location>
</feature>
<dbReference type="InterPro" id="IPR027417">
    <property type="entry name" value="P-loop_NTPase"/>
</dbReference>